<reference evidence="1" key="1">
    <citation type="submission" date="2020-03" db="EMBL/GenBank/DDBJ databases">
        <title>The deep terrestrial virosphere.</title>
        <authorList>
            <person name="Holmfeldt K."/>
            <person name="Nilsson E."/>
            <person name="Simone D."/>
            <person name="Lopez-Fernandez M."/>
            <person name="Wu X."/>
            <person name="de Brujin I."/>
            <person name="Lundin D."/>
            <person name="Andersson A."/>
            <person name="Bertilsson S."/>
            <person name="Dopson M."/>
        </authorList>
    </citation>
    <scope>NUCLEOTIDE SEQUENCE</scope>
    <source>
        <strain evidence="2">MM415A01231</strain>
        <strain evidence="1">MM415B01376</strain>
    </source>
</reference>
<gene>
    <name evidence="2" type="ORF">MM415A01231_0006</name>
    <name evidence="1" type="ORF">MM415B01376_0014</name>
</gene>
<sequence>MTIDVNLNKSNPSNFELVFPKIPTETTIQASDELTLNIYGTIIPGLTLDSTEHRWMGGKSIQAGGNIAFEPWTVNFLVDSQMLNWMLIFGWLMFIHNNKDKYSEIHKNYVIDATLRITDNFRSEVMRLVFRDIWPTTLGEMTFSHREGEAVLECMCQFAYDRFELID</sequence>
<proteinExistence type="predicted"/>
<protein>
    <submittedName>
        <fullName evidence="1">Putative tail tube protein</fullName>
    </submittedName>
</protein>
<evidence type="ECO:0000313" key="1">
    <source>
        <dbReference type="EMBL" id="QJA59001.1"/>
    </source>
</evidence>
<evidence type="ECO:0000313" key="2">
    <source>
        <dbReference type="EMBL" id="QJA77737.1"/>
    </source>
</evidence>
<name>A0A6M3IP09_9ZZZZ</name>
<accession>A0A6M3IP09</accession>
<dbReference type="EMBL" id="MT142299">
    <property type="protein sequence ID" value="QJA77737.1"/>
    <property type="molecule type" value="Genomic_DNA"/>
</dbReference>
<dbReference type="EMBL" id="MT141350">
    <property type="protein sequence ID" value="QJA59001.1"/>
    <property type="molecule type" value="Genomic_DNA"/>
</dbReference>
<organism evidence="1">
    <name type="scientific">viral metagenome</name>
    <dbReference type="NCBI Taxonomy" id="1070528"/>
    <lineage>
        <taxon>unclassified sequences</taxon>
        <taxon>metagenomes</taxon>
        <taxon>organismal metagenomes</taxon>
    </lineage>
</organism>
<dbReference type="AlphaFoldDB" id="A0A6M3IP09"/>